<dbReference type="InterPro" id="IPR012854">
    <property type="entry name" value="Cu_amine_oxidase-like_N"/>
</dbReference>
<sequence length="341" mass="38389">MNKMKKAVIGLVTAMLLLMPLSAYAASPTKMDVDFNQTRVKVNGQLVGNNIFRYEGTAYASLKTMTEVFKLDLTYDEESGTYYLGMLPAGVVSDSAIDAWVDNDKATDKQAEETEKKGKRAIEAALNAADVEVHGIKIKGNSITYNGRTYVPFRSVAEILKMDIKHDGTTATTYIGYIPDFVKNPPKKENSKTAKEKKSQPKKTKLYDVAASGEMKGWRKLKGHQYEGAFEIYYMLDGSMMTTNVKDIRKVDLKKKVQWVDDKGRKRTNTVKEIYSIFSEFSNQYTSEWFTAKFGNLYADWLMGSTIRAENIVEEYLTATGKLKAPESFITLTPDAVVEFE</sequence>
<proteinExistence type="predicted"/>
<gene>
    <name evidence="3" type="ORF">M5X09_25495</name>
</gene>
<name>A0ABT4E411_9BACL</name>
<evidence type="ECO:0000256" key="1">
    <source>
        <dbReference type="SAM" id="SignalP"/>
    </source>
</evidence>
<feature type="chain" id="PRO_5045092767" evidence="1">
    <location>
        <begin position="26"/>
        <end position="341"/>
    </location>
</feature>
<dbReference type="Pfam" id="PF07833">
    <property type="entry name" value="Cu_amine_oxidN1"/>
    <property type="match status" value="1"/>
</dbReference>
<feature type="signal peptide" evidence="1">
    <location>
        <begin position="1"/>
        <end position="25"/>
    </location>
</feature>
<protein>
    <submittedName>
        <fullName evidence="3">Copper amine oxidase N-terminal domain-containing protein</fullName>
    </submittedName>
</protein>
<accession>A0ABT4E411</accession>
<organism evidence="3 4">
    <name type="scientific">Paenibacillus apiarius</name>
    <dbReference type="NCBI Taxonomy" id="46240"/>
    <lineage>
        <taxon>Bacteria</taxon>
        <taxon>Bacillati</taxon>
        <taxon>Bacillota</taxon>
        <taxon>Bacilli</taxon>
        <taxon>Bacillales</taxon>
        <taxon>Paenibacillaceae</taxon>
        <taxon>Paenibacillus</taxon>
    </lineage>
</organism>
<reference evidence="3 4" key="1">
    <citation type="submission" date="2022-05" db="EMBL/GenBank/DDBJ databases">
        <title>Genome Sequencing of Bee-Associated Microbes.</title>
        <authorList>
            <person name="Dunlap C."/>
        </authorList>
    </citation>
    <scope>NUCLEOTIDE SEQUENCE [LARGE SCALE GENOMIC DNA]</scope>
    <source>
        <strain evidence="3 4">NRRL NRS-1438</strain>
    </source>
</reference>
<feature type="domain" description="Copper amine oxidase-like N-terminal" evidence="2">
    <location>
        <begin position="114"/>
        <end position="175"/>
    </location>
</feature>
<evidence type="ECO:0000259" key="2">
    <source>
        <dbReference type="Pfam" id="PF07833"/>
    </source>
</evidence>
<keyword evidence="1" id="KW-0732">Signal</keyword>
<dbReference type="RefSeq" id="WP_087434949.1">
    <property type="nucleotide sequence ID" value="NZ_JAMDLV010000026.1"/>
</dbReference>
<dbReference type="Proteomes" id="UP001207626">
    <property type="component" value="Unassembled WGS sequence"/>
</dbReference>
<dbReference type="EMBL" id="JAMDLW010000056">
    <property type="protein sequence ID" value="MCY9522976.1"/>
    <property type="molecule type" value="Genomic_DNA"/>
</dbReference>
<keyword evidence="4" id="KW-1185">Reference proteome</keyword>
<evidence type="ECO:0000313" key="4">
    <source>
        <dbReference type="Proteomes" id="UP001207626"/>
    </source>
</evidence>
<comment type="caution">
    <text evidence="3">The sequence shown here is derived from an EMBL/GenBank/DDBJ whole genome shotgun (WGS) entry which is preliminary data.</text>
</comment>
<evidence type="ECO:0000313" key="3">
    <source>
        <dbReference type="EMBL" id="MCY9522976.1"/>
    </source>
</evidence>